<evidence type="ECO:0000313" key="1">
    <source>
        <dbReference type="EMBL" id="EXZ44788.1"/>
    </source>
</evidence>
<dbReference type="Proteomes" id="UP000022272">
    <property type="component" value="Unassembled WGS sequence"/>
</dbReference>
<dbReference type="EMBL" id="JGDM01000048">
    <property type="protein sequence ID" value="EXZ44788.1"/>
    <property type="molecule type" value="Genomic_DNA"/>
</dbReference>
<organism evidence="1 2">
    <name type="scientific">Bacteroides fragilis str. 2-F-2 #4</name>
    <dbReference type="NCBI Taxonomy" id="1339280"/>
    <lineage>
        <taxon>Bacteria</taxon>
        <taxon>Pseudomonadati</taxon>
        <taxon>Bacteroidota</taxon>
        <taxon>Bacteroidia</taxon>
        <taxon>Bacteroidales</taxon>
        <taxon>Bacteroidaceae</taxon>
        <taxon>Bacteroides</taxon>
    </lineage>
</organism>
<sequence length="39" mass="4424">MLLPLYQRNNLKIADMKTKLLFLFVWLVLPVTGCSAGES</sequence>
<reference evidence="1 2" key="1">
    <citation type="submission" date="2014-02" db="EMBL/GenBank/DDBJ databases">
        <authorList>
            <person name="Sears C."/>
            <person name="Carroll K."/>
            <person name="Sack B.R."/>
            <person name="Qadri F."/>
            <person name="Myers L.L."/>
            <person name="Chung G.-T."/>
            <person name="Escheverria P."/>
            <person name="Fraser C.M."/>
            <person name="Sadzewicz L."/>
            <person name="Shefchek K.A."/>
            <person name="Tallon L."/>
            <person name="Das S.P."/>
            <person name="Daugherty S."/>
            <person name="Mongodin E.F."/>
        </authorList>
    </citation>
    <scope>NUCLEOTIDE SEQUENCE [LARGE SCALE GENOMIC DNA]</scope>
    <source>
        <strain evidence="1 2">2-F-2 #4</strain>
    </source>
</reference>
<gene>
    <name evidence="1" type="ORF">M076_2026</name>
</gene>
<protein>
    <submittedName>
        <fullName evidence="1">Uncharacterized protein</fullName>
    </submittedName>
</protein>
<name>A0A015YKD4_BACFG</name>
<dbReference type="AlphaFoldDB" id="A0A015YKD4"/>
<evidence type="ECO:0000313" key="2">
    <source>
        <dbReference type="Proteomes" id="UP000022272"/>
    </source>
</evidence>
<comment type="caution">
    <text evidence="1">The sequence shown here is derived from an EMBL/GenBank/DDBJ whole genome shotgun (WGS) entry which is preliminary data.</text>
</comment>
<accession>A0A015YKD4</accession>
<proteinExistence type="predicted"/>